<reference evidence="5 6" key="1">
    <citation type="journal article" date="2020" name="Microorganisms">
        <title>Osmotic Adaptation and Compatible Solute Biosynthesis of Phototrophic Bacteria as Revealed from Genome Analyses.</title>
        <authorList>
            <person name="Imhoff J.F."/>
            <person name="Rahn T."/>
            <person name="Kunzel S."/>
            <person name="Keller A."/>
            <person name="Neulinger S.C."/>
        </authorList>
    </citation>
    <scope>NUCLEOTIDE SEQUENCE [LARGE SCALE GENOMIC DNA]</scope>
    <source>
        <strain evidence="5 6">DSM 6210</strain>
    </source>
</reference>
<dbReference type="RefSeq" id="WP_200234425.1">
    <property type="nucleotide sequence ID" value="NZ_NRRV01000007.1"/>
</dbReference>
<organism evidence="5 6">
    <name type="scientific">Thiohalocapsa halophila</name>
    <dbReference type="NCBI Taxonomy" id="69359"/>
    <lineage>
        <taxon>Bacteria</taxon>
        <taxon>Pseudomonadati</taxon>
        <taxon>Pseudomonadota</taxon>
        <taxon>Gammaproteobacteria</taxon>
        <taxon>Chromatiales</taxon>
        <taxon>Chromatiaceae</taxon>
        <taxon>Thiohalocapsa</taxon>
    </lineage>
</organism>
<dbReference type="InterPro" id="IPR000905">
    <property type="entry name" value="Gcp-like_dom"/>
</dbReference>
<comment type="caution">
    <text evidence="5">The sequence shown here is derived from an EMBL/GenBank/DDBJ whole genome shotgun (WGS) entry which is preliminary data.</text>
</comment>
<protein>
    <recommendedName>
        <fullName evidence="2">tRNA threonylcarbamoyladenosine biosynthesis protein TsaB</fullName>
    </recommendedName>
    <alternativeName>
        <fullName evidence="3">t(6)A37 threonylcarbamoyladenosine biosynthesis protein TsaB</fullName>
    </alternativeName>
</protein>
<sequence>MRLLAIDTSAAHCSAALYDAGTLTQRLAPAQRRHGELIVGMMDELLQAAGLRAAALDAFAFARGPGSFTGLRIAAAVVQGAALAADKPVVGVSTLAALAQGCRRDAGAQRVLCALDARMGEVYAGAYAANAQGLMEALLDDRVCAPEAVTVPGGPRPWAAAGSGWQTYPEVLAAAVRAACGTGPASVEAERPCEAQDVAVLAAADYAAGALLDPADALPVYLRDRVTSSAAK</sequence>
<dbReference type="PANTHER" id="PTHR11735:SF11">
    <property type="entry name" value="TRNA THREONYLCARBAMOYLADENOSINE BIOSYNTHESIS PROTEIN TSAB"/>
    <property type="match status" value="1"/>
</dbReference>
<accession>A0ABS1CER3</accession>
<evidence type="ECO:0000313" key="6">
    <source>
        <dbReference type="Proteomes" id="UP000748752"/>
    </source>
</evidence>
<proteinExistence type="inferred from homology"/>
<keyword evidence="6" id="KW-1185">Reference proteome</keyword>
<evidence type="ECO:0000259" key="4">
    <source>
        <dbReference type="Pfam" id="PF00814"/>
    </source>
</evidence>
<feature type="domain" description="Gcp-like" evidence="4">
    <location>
        <begin position="30"/>
        <end position="168"/>
    </location>
</feature>
<dbReference type="PANTHER" id="PTHR11735">
    <property type="entry name" value="TRNA N6-ADENOSINE THREONYLCARBAMOYLTRANSFERASE"/>
    <property type="match status" value="1"/>
</dbReference>
<dbReference type="Gene3D" id="3.30.420.40">
    <property type="match status" value="2"/>
</dbReference>
<evidence type="ECO:0000256" key="2">
    <source>
        <dbReference type="ARBA" id="ARBA00019012"/>
    </source>
</evidence>
<dbReference type="EMBL" id="NRRV01000007">
    <property type="protein sequence ID" value="MBK1630009.1"/>
    <property type="molecule type" value="Genomic_DNA"/>
</dbReference>
<comment type="similarity">
    <text evidence="1">Belongs to the KAE1 / TsaD family. TsaB subfamily.</text>
</comment>
<dbReference type="InterPro" id="IPR043129">
    <property type="entry name" value="ATPase_NBD"/>
</dbReference>
<gene>
    <name evidence="5" type="primary">tsaB</name>
    <name evidence="5" type="ORF">CKO31_04495</name>
</gene>
<evidence type="ECO:0000256" key="3">
    <source>
        <dbReference type="ARBA" id="ARBA00032446"/>
    </source>
</evidence>
<dbReference type="InterPro" id="IPR022496">
    <property type="entry name" value="T6A_TsaB"/>
</dbReference>
<evidence type="ECO:0000256" key="1">
    <source>
        <dbReference type="ARBA" id="ARBA00010493"/>
    </source>
</evidence>
<dbReference type="SUPFAM" id="SSF53067">
    <property type="entry name" value="Actin-like ATPase domain"/>
    <property type="match status" value="2"/>
</dbReference>
<dbReference type="NCBIfam" id="TIGR03725">
    <property type="entry name" value="T6A_YeaZ"/>
    <property type="match status" value="1"/>
</dbReference>
<evidence type="ECO:0000313" key="5">
    <source>
        <dbReference type="EMBL" id="MBK1630009.1"/>
    </source>
</evidence>
<name>A0ABS1CER3_9GAMM</name>
<dbReference type="Pfam" id="PF00814">
    <property type="entry name" value="TsaD"/>
    <property type="match status" value="1"/>
</dbReference>
<dbReference type="Proteomes" id="UP000748752">
    <property type="component" value="Unassembled WGS sequence"/>
</dbReference>